<sequence>MGTAEAAPACYGRPIKRPEAIRANTARLAEMRANRTLLAERMREVDPDAFAETSDRFRQFDLLAAEVEIAPVSEEFVEHLRSQASVIRRDLEARYRGDAVVDPPNYQAVAVGLAAEVEADALQLYVVTPHNEIVTISEHIV</sequence>
<comment type="caution">
    <text evidence="1">The sequence shown here is derived from an EMBL/GenBank/DDBJ whole genome shotgun (WGS) entry which is preliminary data.</text>
</comment>
<accession>A0A0F9IM87</accession>
<proteinExistence type="predicted"/>
<dbReference type="AlphaFoldDB" id="A0A0F9IM87"/>
<name>A0A0F9IM87_9ZZZZ</name>
<evidence type="ECO:0000313" key="1">
    <source>
        <dbReference type="EMBL" id="KKM20934.1"/>
    </source>
</evidence>
<organism evidence="1">
    <name type="scientific">marine sediment metagenome</name>
    <dbReference type="NCBI Taxonomy" id="412755"/>
    <lineage>
        <taxon>unclassified sequences</taxon>
        <taxon>metagenomes</taxon>
        <taxon>ecological metagenomes</taxon>
    </lineage>
</organism>
<reference evidence="1" key="1">
    <citation type="journal article" date="2015" name="Nature">
        <title>Complex archaea that bridge the gap between prokaryotes and eukaryotes.</title>
        <authorList>
            <person name="Spang A."/>
            <person name="Saw J.H."/>
            <person name="Jorgensen S.L."/>
            <person name="Zaremba-Niedzwiedzka K."/>
            <person name="Martijn J."/>
            <person name="Lind A.E."/>
            <person name="van Eijk R."/>
            <person name="Schleper C."/>
            <person name="Guy L."/>
            <person name="Ettema T.J."/>
        </authorList>
    </citation>
    <scope>NUCLEOTIDE SEQUENCE</scope>
</reference>
<dbReference type="EMBL" id="LAZR01013666">
    <property type="protein sequence ID" value="KKM20934.1"/>
    <property type="molecule type" value="Genomic_DNA"/>
</dbReference>
<protein>
    <submittedName>
        <fullName evidence="1">Uncharacterized protein</fullName>
    </submittedName>
</protein>
<gene>
    <name evidence="1" type="ORF">LCGC14_1640480</name>
</gene>